<feature type="binding site" evidence="14">
    <location>
        <position position="832"/>
    </location>
    <ligand>
        <name>Mg(2+)</name>
        <dbReference type="ChEBI" id="CHEBI:18420"/>
        <label>3</label>
    </ligand>
</feature>
<keyword evidence="10" id="KW-0460">Magnesium</keyword>
<dbReference type="PROSITE" id="PS00866">
    <property type="entry name" value="CPSASE_1"/>
    <property type="match status" value="1"/>
</dbReference>
<feature type="binding site" evidence="14">
    <location>
        <position position="208"/>
    </location>
    <ligand>
        <name>ATP</name>
        <dbReference type="ChEBI" id="CHEBI:30616"/>
        <label>1</label>
    </ligand>
</feature>
<evidence type="ECO:0000256" key="9">
    <source>
        <dbReference type="ARBA" id="ARBA00022840"/>
    </source>
</evidence>
<evidence type="ECO:0000256" key="5">
    <source>
        <dbReference type="ARBA" id="ARBA00022605"/>
    </source>
</evidence>
<feature type="binding site" evidence="14">
    <location>
        <position position="778"/>
    </location>
    <ligand>
        <name>ATP</name>
        <dbReference type="ChEBI" id="CHEBI:30616"/>
        <label>2</label>
    </ligand>
</feature>
<feature type="binding site" evidence="14">
    <location>
        <position position="129"/>
    </location>
    <ligand>
        <name>ATP</name>
        <dbReference type="ChEBI" id="CHEBI:30616"/>
        <label>1</label>
    </ligand>
</feature>
<dbReference type="Gene3D" id="3.30.470.20">
    <property type="entry name" value="ATP-grasp fold, B domain"/>
    <property type="match status" value="2"/>
</dbReference>
<comment type="function">
    <text evidence="14">Large subunit of the glutamine-dependent carbamoyl phosphate synthetase (CPSase). CPSase catalyzes the formation of carbamoyl phosphate from the ammonia moiety of glutamine, carbonate, and phosphate donated by ATP, constituting the first step of 2 biosynthetic pathways, one leading to arginine and/or urea and the other to pyrimidine nucleotides. The large subunit (synthetase) binds the substrates ammonia (free or transferred from glutamine from the small subunit), hydrogencarbonate and ATP and carries out an ATP-coupled ligase reaction, activating hydrogencarbonate by forming carboxy phosphate which reacts with ammonia to form carbamoyl phosphate.</text>
</comment>
<reference evidence="18" key="1">
    <citation type="journal article" date="2019" name="Int. J. Syst. Evol. Microbiol.">
        <title>The Global Catalogue of Microorganisms (GCM) 10K type strain sequencing project: providing services to taxonomists for standard genome sequencing and annotation.</title>
        <authorList>
            <consortium name="The Broad Institute Genomics Platform"/>
            <consortium name="The Broad Institute Genome Sequencing Center for Infectious Disease"/>
            <person name="Wu L."/>
            <person name="Ma J."/>
        </authorList>
    </citation>
    <scope>NUCLEOTIDE SEQUENCE [LARGE SCALE GENOMIC DNA]</scope>
    <source>
        <strain evidence="18">KCTC 13193</strain>
    </source>
</reference>
<evidence type="ECO:0000256" key="14">
    <source>
        <dbReference type="HAMAP-Rule" id="MF_01210"/>
    </source>
</evidence>
<dbReference type="PROSITE" id="PS50975">
    <property type="entry name" value="ATP_GRASP"/>
    <property type="match status" value="2"/>
</dbReference>
<dbReference type="InterPro" id="IPR033937">
    <property type="entry name" value="MGS_CPS_CarB"/>
</dbReference>
<evidence type="ECO:0000259" key="16">
    <source>
        <dbReference type="PROSITE" id="PS51855"/>
    </source>
</evidence>
<evidence type="ECO:0000256" key="1">
    <source>
        <dbReference type="ARBA" id="ARBA00005077"/>
    </source>
</evidence>
<dbReference type="Pfam" id="PF02142">
    <property type="entry name" value="MGS"/>
    <property type="match status" value="1"/>
</dbReference>
<feature type="binding site" evidence="14">
    <location>
        <position position="707"/>
    </location>
    <ligand>
        <name>ATP</name>
        <dbReference type="ChEBI" id="CHEBI:30616"/>
        <label>2</label>
    </ligand>
</feature>
<keyword evidence="18" id="KW-1185">Reference proteome</keyword>
<evidence type="ECO:0000256" key="6">
    <source>
        <dbReference type="ARBA" id="ARBA00022723"/>
    </source>
</evidence>
<feature type="binding site" evidence="14">
    <location>
        <position position="832"/>
    </location>
    <ligand>
        <name>ATP</name>
        <dbReference type="ChEBI" id="CHEBI:30616"/>
        <label>2</label>
    </ligand>
</feature>
<gene>
    <name evidence="14 17" type="primary">carB</name>
    <name evidence="17" type="ORF">ACFODW_17760</name>
</gene>
<feature type="binding site" evidence="14">
    <location>
        <position position="284"/>
    </location>
    <ligand>
        <name>Mn(2+)</name>
        <dbReference type="ChEBI" id="CHEBI:29035"/>
        <label>1</label>
    </ligand>
</feature>
<feature type="binding site" evidence="14">
    <location>
        <position position="820"/>
    </location>
    <ligand>
        <name>ATP</name>
        <dbReference type="ChEBI" id="CHEBI:30616"/>
        <label>2</label>
    </ligand>
</feature>
<evidence type="ECO:0000256" key="4">
    <source>
        <dbReference type="ARBA" id="ARBA00022598"/>
    </source>
</evidence>
<keyword evidence="5 14" id="KW-0028">Amino-acid biosynthesis</keyword>
<dbReference type="InterPro" id="IPR005480">
    <property type="entry name" value="CPSase_lsu_oligo"/>
</dbReference>
<dbReference type="InterPro" id="IPR006275">
    <property type="entry name" value="CPSase_lsu"/>
</dbReference>
<dbReference type="InterPro" id="IPR005479">
    <property type="entry name" value="CPAse_ATP-bd"/>
</dbReference>
<dbReference type="CDD" id="cd01424">
    <property type="entry name" value="MGS_CPS_II"/>
    <property type="match status" value="1"/>
</dbReference>
<feature type="region of interest" description="Carbamoyl phosphate synthetic domain" evidence="14">
    <location>
        <begin position="547"/>
        <end position="929"/>
    </location>
</feature>
<keyword evidence="6" id="KW-0479">Metal-binding</keyword>
<comment type="similarity">
    <text evidence="2 14">Belongs to the CarB family.</text>
</comment>
<dbReference type="InterPro" id="IPR036914">
    <property type="entry name" value="MGS-like_dom_sf"/>
</dbReference>
<dbReference type="GO" id="GO:0004088">
    <property type="term" value="F:carbamoyl-phosphate synthase (glutamine-hydrolyzing) activity"/>
    <property type="evidence" value="ECO:0007669"/>
    <property type="project" value="UniProtKB-EC"/>
</dbReference>
<dbReference type="InterPro" id="IPR036897">
    <property type="entry name" value="CarbamoylP_synth_lsu_oligo_sf"/>
</dbReference>
<evidence type="ECO:0000256" key="8">
    <source>
        <dbReference type="ARBA" id="ARBA00022741"/>
    </source>
</evidence>
<dbReference type="SUPFAM" id="SSF56059">
    <property type="entry name" value="Glutathione synthetase ATP-binding domain-like"/>
    <property type="match status" value="2"/>
</dbReference>
<keyword evidence="7 14" id="KW-0677">Repeat</keyword>
<dbReference type="InterPro" id="IPR016185">
    <property type="entry name" value="PreATP-grasp_dom_sf"/>
</dbReference>
<feature type="binding site" evidence="14">
    <location>
        <position position="300"/>
    </location>
    <ligand>
        <name>Mn(2+)</name>
        <dbReference type="ChEBI" id="CHEBI:29035"/>
        <label>2</label>
    </ligand>
</feature>
<comment type="pathway">
    <text evidence="14">Pyrimidine metabolism; UMP biosynthesis via de novo pathway; (S)-dihydroorotate from bicarbonate: step 1/3.</text>
</comment>
<feature type="binding site" evidence="14">
    <location>
        <position position="752"/>
    </location>
    <ligand>
        <name>ATP</name>
        <dbReference type="ChEBI" id="CHEBI:30616"/>
        <label>2</label>
    </ligand>
</feature>
<dbReference type="SUPFAM" id="SSF48108">
    <property type="entry name" value="Carbamoyl phosphate synthetase, large subunit connection domain"/>
    <property type="match status" value="1"/>
</dbReference>
<dbReference type="NCBIfam" id="NF003671">
    <property type="entry name" value="PRK05294.1"/>
    <property type="match status" value="1"/>
</dbReference>
<feature type="region of interest" description="Allosteric domain" evidence="14">
    <location>
        <begin position="930"/>
        <end position="1066"/>
    </location>
</feature>
<sequence length="1066" mass="117114">MPKNNDIQKILVIGSGPIIIGQAAEFDYSGTQACQALREEGYTVILANSNPATIMTDHTVADKVYMEPLTVEFLTKIIRKEMPDALLPTLGGQTGLNLAMELEKTGILNQYGVNLLGTSLEAIQKAEDREQFRTLMGELNEPVPDSSIVNSVDQACDFAKEIGYPVIVRPAYTLGGTGGGMCNDEKELREIARNGLSLSPVNQCLIEKNIAGYKEIEYEVMRDQNDQAIVVCNMENVDPVGIHTGDSIVVAPSQTLSDREYQMLRNASLKIIRALKIEGGCNVQLALDPDSFNYYIIEVNPRVSRSSALASKATGYPIAKMAAKIAVGLTLDEIINPITGTTYAMFEPSLDYVVTKIPRFPFDKFSSGDRYLGTQMKATGEVMAIGRNFEESFLKGIRSLDIGTEELGLASVENLPDSKIIKHLKKPGDERVFMLAEAFRRGMSVEEIFELTKIDRFFLVKIQKLIKFEAVLKENKFNAAITEQAKKLGIPDAHLARLWNVPVDDVYHYRKEEKILPVYKMVDTCAAEFESETPYFYSTFEEENESNVTDRKKVLVLGSGPIRIGQGIEFDYATVHSVLAIKEMGYEAIIMNNNPETVSTDFSISDKLYFEPLTLEDVMHVIDLEKPEGVIVQFGGQTAINLAAGLERRGVKILGTSLEAIDQAEDRDKFEILLNDLDLLRPKGKAVKKLAHAVEAAKSIGYPVLVRPSYVIGGSRMEIVYSDTELKAYLDKSANVNSEHPILIDKYVTGIEVEVDAISDGDTVVVPGIMEHIERSGVHSGDSIAVYPPQRLSDRVKDKCMEAAAKIARGIDVRGLINIQFIIQNEEVYVLEVNPRASRTIPFLSKITGVTMANLATRCILGEKLSSLGYTTGILPEAEEVSVKVPVFSFEKLQRVDTILGPEMKSTGEAIGHDKTLEKALYKGLIASGVKIPQEGSVLLTVADKDKQEASQIAEHFHQLGFQLFGTEGTAAYLRQSGIPVKEVAKIGSGNPDVLSVIEEGSVQFVINTLTSGQQPRSDGFKIRRGAVEHGIACLTNLDTANAILHVIDSTTFSAQAMVDKEVVLS</sequence>
<feature type="binding site" evidence="14">
    <location>
        <position position="215"/>
    </location>
    <ligand>
        <name>ATP</name>
        <dbReference type="ChEBI" id="CHEBI:30616"/>
        <label>1</label>
    </ligand>
</feature>
<comment type="subunit">
    <text evidence="14">Composed of two chains; the small (or glutamine) chain promotes the hydrolysis of glutamine to ammonia, which is used by the large (or ammonia) chain to synthesize carbamoyl phosphate. Tetramer of heterodimers (alpha,beta)4.</text>
</comment>
<dbReference type="PROSITE" id="PS00867">
    <property type="entry name" value="CPSASE_2"/>
    <property type="match status" value="2"/>
</dbReference>
<comment type="cofactor">
    <cofactor evidence="14">
        <name>Mg(2+)</name>
        <dbReference type="ChEBI" id="CHEBI:18420"/>
    </cofactor>
    <cofactor evidence="14">
        <name>Mn(2+)</name>
        <dbReference type="ChEBI" id="CHEBI:29035"/>
    </cofactor>
    <text evidence="14">Binds 4 Mg(2+) or Mn(2+) ions per subunit.</text>
</comment>
<feature type="binding site" evidence="14">
    <location>
        <position position="243"/>
    </location>
    <ligand>
        <name>ATP</name>
        <dbReference type="ChEBI" id="CHEBI:30616"/>
        <label>1</label>
    </ligand>
</feature>
<feature type="domain" description="MGS-like" evidence="16">
    <location>
        <begin position="930"/>
        <end position="1066"/>
    </location>
</feature>
<comment type="caution">
    <text evidence="17">The sequence shown here is derived from an EMBL/GenBank/DDBJ whole genome shotgun (WGS) entry which is preliminary data.</text>
</comment>
<evidence type="ECO:0000313" key="17">
    <source>
        <dbReference type="EMBL" id="MFC2950173.1"/>
    </source>
</evidence>
<dbReference type="SMART" id="SM01096">
    <property type="entry name" value="CPSase_L_D3"/>
    <property type="match status" value="1"/>
</dbReference>
<dbReference type="Gene3D" id="3.30.1490.20">
    <property type="entry name" value="ATP-grasp fold, A domain"/>
    <property type="match status" value="1"/>
</dbReference>
<proteinExistence type="inferred from homology"/>
<evidence type="ECO:0000256" key="12">
    <source>
        <dbReference type="ARBA" id="ARBA00023211"/>
    </source>
</evidence>
<feature type="binding site" evidence="14">
    <location>
        <position position="746"/>
    </location>
    <ligand>
        <name>ATP</name>
        <dbReference type="ChEBI" id="CHEBI:30616"/>
        <label>2</label>
    </ligand>
</feature>
<evidence type="ECO:0000256" key="11">
    <source>
        <dbReference type="ARBA" id="ARBA00022975"/>
    </source>
</evidence>
<accession>A0ABV7AB40</accession>
<keyword evidence="4 14" id="KW-0436">Ligase</keyword>
<feature type="domain" description="ATP-grasp" evidence="15">
    <location>
        <begin position="133"/>
        <end position="327"/>
    </location>
</feature>
<comment type="domain">
    <text evidence="14">The large subunit is composed of 2 ATP-grasp domains that are involved in binding the 2 ATP molecules needed for carbamoyl phosphate synthesis. The N-terminal ATP-grasp domain (referred to as the carboxyphosphate synthetic component) catalyzes the ATP-dependent phosphorylation of hydrogencarbonate to carboxyphosphate and the subsequent nucleophilic attack by ammonia to form a carbamate intermediate. The C-terminal ATP-grasp domain (referred to as the carbamoyl phosphate synthetic component) then catalyzes the phosphorylation of carbamate with the second ATP to form the end product carbamoyl phosphate. The reactive and unstable enzyme intermediates are sequentially channeled from one active site to the next through the interior of the protein over a distance of at least 96 A.</text>
</comment>
<feature type="binding site" evidence="14">
    <location>
        <position position="169"/>
    </location>
    <ligand>
        <name>ATP</name>
        <dbReference type="ChEBI" id="CHEBI:30616"/>
        <label>1</label>
    </ligand>
</feature>
<dbReference type="Proteomes" id="UP001595387">
    <property type="component" value="Unassembled WGS sequence"/>
</dbReference>
<feature type="binding site" evidence="14">
    <location>
        <position position="298"/>
    </location>
    <ligand>
        <name>Mn(2+)</name>
        <dbReference type="ChEBI" id="CHEBI:29035"/>
        <label>1</label>
    </ligand>
</feature>
<feature type="binding site" evidence="14">
    <location>
        <position position="242"/>
    </location>
    <ligand>
        <name>ATP</name>
        <dbReference type="ChEBI" id="CHEBI:30616"/>
        <label>1</label>
    </ligand>
</feature>
<comment type="catalytic activity">
    <reaction evidence="13 14">
        <text>hydrogencarbonate + NH4(+) + 2 ATP = carbamoyl phosphate + 2 ADP + phosphate + 2 H(+)</text>
        <dbReference type="Rhea" id="RHEA:18029"/>
        <dbReference type="ChEBI" id="CHEBI:15378"/>
        <dbReference type="ChEBI" id="CHEBI:17544"/>
        <dbReference type="ChEBI" id="CHEBI:28938"/>
        <dbReference type="ChEBI" id="CHEBI:30616"/>
        <dbReference type="ChEBI" id="CHEBI:43474"/>
        <dbReference type="ChEBI" id="CHEBI:58228"/>
        <dbReference type="ChEBI" id="CHEBI:456216"/>
        <dbReference type="EC" id="6.3.4.16"/>
    </reaction>
</comment>
<feature type="binding site" evidence="14">
    <location>
        <position position="176"/>
    </location>
    <ligand>
        <name>ATP</name>
        <dbReference type="ChEBI" id="CHEBI:30616"/>
        <label>1</label>
    </ligand>
</feature>
<feature type="binding site" evidence="14">
    <location>
        <position position="834"/>
    </location>
    <ligand>
        <name>Mg(2+)</name>
        <dbReference type="ChEBI" id="CHEBI:18420"/>
        <label>4</label>
    </ligand>
</feature>
<feature type="binding site" evidence="14">
    <location>
        <position position="780"/>
    </location>
    <ligand>
        <name>ATP</name>
        <dbReference type="ChEBI" id="CHEBI:30616"/>
        <label>2</label>
    </ligand>
</feature>
<protein>
    <recommendedName>
        <fullName evidence="14">Carbamoyl phosphate synthase large chain</fullName>
        <ecNumber evidence="14">6.3.4.16</ecNumber>
        <ecNumber evidence="14">6.3.5.5</ecNumber>
    </recommendedName>
    <alternativeName>
        <fullName evidence="14">Carbamoyl phosphate synthetase ammonia chain</fullName>
    </alternativeName>
</protein>
<feature type="binding site" evidence="14">
    <location>
        <position position="832"/>
    </location>
    <ligand>
        <name>Mn(2+)</name>
        <dbReference type="ChEBI" id="CHEBI:29035"/>
        <label>3</label>
    </ligand>
</feature>
<dbReference type="InterPro" id="IPR011761">
    <property type="entry name" value="ATP-grasp"/>
</dbReference>
<keyword evidence="12" id="KW-0464">Manganese</keyword>
<dbReference type="EC" id="6.3.5.5" evidence="14"/>
<comment type="pathway">
    <text evidence="1 14">Amino-acid biosynthesis; L-arginine biosynthesis; carbamoyl phosphate from bicarbonate: step 1/1.</text>
</comment>
<evidence type="ECO:0000256" key="7">
    <source>
        <dbReference type="ARBA" id="ARBA00022737"/>
    </source>
</evidence>
<evidence type="ECO:0000256" key="10">
    <source>
        <dbReference type="ARBA" id="ARBA00022842"/>
    </source>
</evidence>
<dbReference type="PANTHER" id="PTHR11405">
    <property type="entry name" value="CARBAMOYLTRANSFERASE FAMILY MEMBER"/>
    <property type="match status" value="1"/>
</dbReference>
<comment type="caution">
    <text evidence="14">Lacks conserved residue(s) required for the propagation of feature annotation.</text>
</comment>
<feature type="binding site" evidence="14">
    <location>
        <position position="832"/>
    </location>
    <ligand>
        <name>Mn(2+)</name>
        <dbReference type="ChEBI" id="CHEBI:29035"/>
        <label>4</label>
    </ligand>
</feature>
<feature type="binding site" evidence="14">
    <location>
        <position position="241"/>
    </location>
    <ligand>
        <name>ATP</name>
        <dbReference type="ChEBI" id="CHEBI:30616"/>
        <label>1</label>
    </ligand>
</feature>
<dbReference type="Pfam" id="PF25596">
    <property type="entry name" value="CPSase_L_D1"/>
    <property type="match status" value="2"/>
</dbReference>
<dbReference type="InterPro" id="IPR058047">
    <property type="entry name" value="CPSase_preATP-grasp"/>
</dbReference>
<feature type="binding site" evidence="14">
    <location>
        <position position="175"/>
    </location>
    <ligand>
        <name>ATP</name>
        <dbReference type="ChEBI" id="CHEBI:30616"/>
        <label>1</label>
    </ligand>
</feature>
<feature type="binding site" evidence="14">
    <location>
        <position position="820"/>
    </location>
    <ligand>
        <name>Mg(2+)</name>
        <dbReference type="ChEBI" id="CHEBI:18420"/>
        <label>3</label>
    </ligand>
</feature>
<dbReference type="HAMAP" id="MF_01210_B">
    <property type="entry name" value="CPSase_L_chain_B"/>
    <property type="match status" value="1"/>
</dbReference>
<keyword evidence="8 14" id="KW-0547">Nucleotide-binding</keyword>
<evidence type="ECO:0000256" key="2">
    <source>
        <dbReference type="ARBA" id="ARBA00009799"/>
    </source>
</evidence>
<evidence type="ECO:0000256" key="13">
    <source>
        <dbReference type="ARBA" id="ARBA00047359"/>
    </source>
</evidence>
<feature type="region of interest" description="Carboxyphosphate synthetic domain" evidence="14">
    <location>
        <begin position="1"/>
        <end position="401"/>
    </location>
</feature>
<feature type="binding site" evidence="14">
    <location>
        <position position="210"/>
    </location>
    <ligand>
        <name>ATP</name>
        <dbReference type="ChEBI" id="CHEBI:30616"/>
        <label>1</label>
    </ligand>
</feature>
<evidence type="ECO:0000313" key="18">
    <source>
        <dbReference type="Proteomes" id="UP001595387"/>
    </source>
</evidence>
<dbReference type="HAMAP" id="MF_01210_A">
    <property type="entry name" value="CPSase_L_chain_A"/>
    <property type="match status" value="1"/>
</dbReference>
<feature type="binding site" evidence="14">
    <location>
        <position position="298"/>
    </location>
    <ligand>
        <name>Mn(2+)</name>
        <dbReference type="ChEBI" id="CHEBI:29035"/>
        <label>2</label>
    </ligand>
</feature>
<feature type="binding site" evidence="14">
    <location>
        <position position="820"/>
    </location>
    <ligand>
        <name>Mn(2+)</name>
        <dbReference type="ChEBI" id="CHEBI:29035"/>
        <label>3</label>
    </ligand>
</feature>
<feature type="binding site" evidence="14">
    <location>
        <position position="300"/>
    </location>
    <ligand>
        <name>Mg(2+)</name>
        <dbReference type="ChEBI" id="CHEBI:18420"/>
        <label>2</label>
    </ligand>
</feature>
<feature type="binding site" evidence="14">
    <location>
        <position position="298"/>
    </location>
    <ligand>
        <name>Mg(2+)</name>
        <dbReference type="ChEBI" id="CHEBI:18420"/>
        <label>1</label>
    </ligand>
</feature>
<feature type="binding site" evidence="14">
    <location>
        <position position="298"/>
    </location>
    <ligand>
        <name>Mg(2+)</name>
        <dbReference type="ChEBI" id="CHEBI:18420"/>
        <label>2</label>
    </ligand>
</feature>
<dbReference type="InterPro" id="IPR013815">
    <property type="entry name" value="ATP_grasp_subdomain_1"/>
</dbReference>
<comment type="catalytic activity">
    <reaction evidence="14">
        <text>hydrogencarbonate + L-glutamine + 2 ATP + H2O = carbamoyl phosphate + L-glutamate + 2 ADP + phosphate + 2 H(+)</text>
        <dbReference type="Rhea" id="RHEA:18633"/>
        <dbReference type="ChEBI" id="CHEBI:15377"/>
        <dbReference type="ChEBI" id="CHEBI:15378"/>
        <dbReference type="ChEBI" id="CHEBI:17544"/>
        <dbReference type="ChEBI" id="CHEBI:29985"/>
        <dbReference type="ChEBI" id="CHEBI:30616"/>
        <dbReference type="ChEBI" id="CHEBI:43474"/>
        <dbReference type="ChEBI" id="CHEBI:58228"/>
        <dbReference type="ChEBI" id="CHEBI:58359"/>
        <dbReference type="ChEBI" id="CHEBI:456216"/>
        <dbReference type="EC" id="6.3.5.5"/>
    </reaction>
</comment>
<dbReference type="PROSITE" id="PS51855">
    <property type="entry name" value="MGS"/>
    <property type="match status" value="1"/>
</dbReference>
<feature type="binding site" evidence="14">
    <location>
        <position position="779"/>
    </location>
    <ligand>
        <name>ATP</name>
        <dbReference type="ChEBI" id="CHEBI:30616"/>
        <label>2</label>
    </ligand>
</feature>
<feature type="binding site" evidence="14">
    <location>
        <position position="284"/>
    </location>
    <ligand>
        <name>ATP</name>
        <dbReference type="ChEBI" id="CHEBI:30616"/>
        <label>1</label>
    </ligand>
</feature>
<dbReference type="InterPro" id="IPR005483">
    <property type="entry name" value="CPSase_dom"/>
</dbReference>
<dbReference type="SUPFAM" id="SSF52335">
    <property type="entry name" value="Methylglyoxal synthase-like"/>
    <property type="match status" value="1"/>
</dbReference>
<dbReference type="Gene3D" id="3.40.50.1380">
    <property type="entry name" value="Methylglyoxal synthase-like domain"/>
    <property type="match status" value="1"/>
</dbReference>
<dbReference type="PANTHER" id="PTHR11405:SF53">
    <property type="entry name" value="CARBAMOYL-PHOSPHATE SYNTHASE [AMMONIA], MITOCHONDRIAL"/>
    <property type="match status" value="1"/>
</dbReference>
<evidence type="ECO:0000256" key="3">
    <source>
        <dbReference type="ARBA" id="ARBA00022571"/>
    </source>
</evidence>
<dbReference type="SUPFAM" id="SSF52440">
    <property type="entry name" value="PreATP-grasp domain"/>
    <property type="match status" value="2"/>
</dbReference>
<feature type="binding site" evidence="14">
    <location>
        <position position="298"/>
    </location>
    <ligand>
        <name>ATP</name>
        <dbReference type="ChEBI" id="CHEBI:30616"/>
        <label>1</label>
    </ligand>
</feature>
<feature type="binding site" evidence="14">
    <location>
        <position position="748"/>
    </location>
    <ligand>
        <name>ATP</name>
        <dbReference type="ChEBI" id="CHEBI:30616"/>
        <label>2</label>
    </ligand>
</feature>
<dbReference type="EMBL" id="JBHRRZ010000040">
    <property type="protein sequence ID" value="MFC2950173.1"/>
    <property type="molecule type" value="Genomic_DNA"/>
</dbReference>
<dbReference type="NCBIfam" id="TIGR01369">
    <property type="entry name" value="CPSaseII_lrg"/>
    <property type="match status" value="1"/>
</dbReference>
<feature type="binding site" evidence="14">
    <location>
        <position position="832"/>
    </location>
    <ligand>
        <name>Mg(2+)</name>
        <dbReference type="ChEBI" id="CHEBI:18420"/>
        <label>4</label>
    </ligand>
</feature>
<feature type="binding site" evidence="14">
    <location>
        <position position="284"/>
    </location>
    <ligand>
        <name>Mg(2+)</name>
        <dbReference type="ChEBI" id="CHEBI:18420"/>
        <label>1</label>
    </ligand>
</feature>
<dbReference type="SMART" id="SM00851">
    <property type="entry name" value="MGS"/>
    <property type="match status" value="1"/>
</dbReference>
<feature type="binding site" evidence="14">
    <location>
        <position position="777"/>
    </location>
    <ligand>
        <name>ATP</name>
        <dbReference type="ChEBI" id="CHEBI:30616"/>
        <label>2</label>
    </ligand>
</feature>
<keyword evidence="11 14" id="KW-0665">Pyrimidine biosynthesis</keyword>
<dbReference type="NCBIfam" id="NF009455">
    <property type="entry name" value="PRK12815.1"/>
    <property type="match status" value="1"/>
</dbReference>
<keyword evidence="9 14" id="KW-0067">ATP-binding</keyword>
<dbReference type="EC" id="6.3.4.16" evidence="14"/>
<organism evidence="17 18">
    <name type="scientific">Virgibacillus sediminis</name>
    <dbReference type="NCBI Taxonomy" id="202260"/>
    <lineage>
        <taxon>Bacteria</taxon>
        <taxon>Bacillati</taxon>
        <taxon>Bacillota</taxon>
        <taxon>Bacilli</taxon>
        <taxon>Bacillales</taxon>
        <taxon>Bacillaceae</taxon>
        <taxon>Virgibacillus</taxon>
    </lineage>
</organism>
<dbReference type="PRINTS" id="PR00098">
    <property type="entry name" value="CPSASE"/>
</dbReference>
<feature type="domain" description="ATP-grasp" evidence="15">
    <location>
        <begin position="671"/>
        <end position="861"/>
    </location>
</feature>
<name>A0ABV7AB40_9BACI</name>
<evidence type="ECO:0000259" key="15">
    <source>
        <dbReference type="PROSITE" id="PS50975"/>
    </source>
</evidence>
<dbReference type="Gene3D" id="1.10.1030.10">
    <property type="entry name" value="Carbamoyl-phosphate synthetase, large subunit oligomerisation domain"/>
    <property type="match status" value="1"/>
</dbReference>
<dbReference type="RefSeq" id="WP_390308221.1">
    <property type="nucleotide sequence ID" value="NZ_JBHRRZ010000040.1"/>
</dbReference>
<feature type="binding site" evidence="14">
    <location>
        <position position="834"/>
    </location>
    <ligand>
        <name>Mn(2+)</name>
        <dbReference type="ChEBI" id="CHEBI:29035"/>
        <label>4</label>
    </ligand>
</feature>
<dbReference type="Gene3D" id="3.40.50.20">
    <property type="match status" value="2"/>
</dbReference>
<keyword evidence="3 14" id="KW-0055">Arginine biosynthesis</keyword>
<dbReference type="Pfam" id="PF02786">
    <property type="entry name" value="CPSase_L_D2"/>
    <property type="match status" value="2"/>
</dbReference>
<dbReference type="Pfam" id="PF02787">
    <property type="entry name" value="CPSase_L_D3"/>
    <property type="match status" value="1"/>
</dbReference>
<dbReference type="InterPro" id="IPR011607">
    <property type="entry name" value="MGS-like_dom"/>
</dbReference>